<accession>A0AAV4VVW6</accession>
<evidence type="ECO:0000313" key="1">
    <source>
        <dbReference type="EMBL" id="GIY74427.1"/>
    </source>
</evidence>
<organism evidence="1 2">
    <name type="scientific">Caerostris darwini</name>
    <dbReference type="NCBI Taxonomy" id="1538125"/>
    <lineage>
        <taxon>Eukaryota</taxon>
        <taxon>Metazoa</taxon>
        <taxon>Ecdysozoa</taxon>
        <taxon>Arthropoda</taxon>
        <taxon>Chelicerata</taxon>
        <taxon>Arachnida</taxon>
        <taxon>Araneae</taxon>
        <taxon>Araneomorphae</taxon>
        <taxon>Entelegynae</taxon>
        <taxon>Araneoidea</taxon>
        <taxon>Araneidae</taxon>
        <taxon>Caerostris</taxon>
    </lineage>
</organism>
<sequence length="116" mass="13894">MYEDMYEMYEICSRSTMVWTDILLGYCTQMNYDRNFRIFSFRDRCVSRASKRQVEDSDPLSACCWTHKSWTINHRCSFLQRASFRNFQIMETIPNQPNSCPKTCGRSSKNYDPYTT</sequence>
<dbReference type="Proteomes" id="UP001054837">
    <property type="component" value="Unassembled WGS sequence"/>
</dbReference>
<proteinExistence type="predicted"/>
<dbReference type="EMBL" id="BPLQ01013753">
    <property type="protein sequence ID" value="GIY74427.1"/>
    <property type="molecule type" value="Genomic_DNA"/>
</dbReference>
<protein>
    <submittedName>
        <fullName evidence="1">Uncharacterized protein</fullName>
    </submittedName>
</protein>
<gene>
    <name evidence="1" type="ORF">CDAR_502081</name>
</gene>
<keyword evidence="2" id="KW-1185">Reference proteome</keyword>
<reference evidence="1 2" key="1">
    <citation type="submission" date="2021-06" db="EMBL/GenBank/DDBJ databases">
        <title>Caerostris darwini draft genome.</title>
        <authorList>
            <person name="Kono N."/>
            <person name="Arakawa K."/>
        </authorList>
    </citation>
    <scope>NUCLEOTIDE SEQUENCE [LARGE SCALE GENOMIC DNA]</scope>
</reference>
<comment type="caution">
    <text evidence="1">The sequence shown here is derived from an EMBL/GenBank/DDBJ whole genome shotgun (WGS) entry which is preliminary data.</text>
</comment>
<name>A0AAV4VVW6_9ARAC</name>
<evidence type="ECO:0000313" key="2">
    <source>
        <dbReference type="Proteomes" id="UP001054837"/>
    </source>
</evidence>
<dbReference type="AlphaFoldDB" id="A0AAV4VVW6"/>